<dbReference type="InterPro" id="IPR024775">
    <property type="entry name" value="DinB-like"/>
</dbReference>
<dbReference type="STRING" id="397945.Aave_3090"/>
<dbReference type="EMBL" id="CP000512">
    <property type="protein sequence ID" value="ABM33654.1"/>
    <property type="molecule type" value="Genomic_DNA"/>
</dbReference>
<dbReference type="OrthoDB" id="9768004at2"/>
<evidence type="ECO:0000256" key="2">
    <source>
        <dbReference type="ARBA" id="ARBA00023004"/>
    </source>
</evidence>
<dbReference type="NCBIfam" id="TIGR03440">
    <property type="entry name" value="egtB_TIGR03440"/>
    <property type="match status" value="1"/>
</dbReference>
<evidence type="ECO:0000313" key="6">
    <source>
        <dbReference type="EMBL" id="ABM33654.1"/>
    </source>
</evidence>
<organism evidence="6 7">
    <name type="scientific">Paracidovorax citrulli (strain AAC00-1)</name>
    <name type="common">Acidovorax citrulli</name>
    <dbReference type="NCBI Taxonomy" id="397945"/>
    <lineage>
        <taxon>Bacteria</taxon>
        <taxon>Pseudomonadati</taxon>
        <taxon>Pseudomonadota</taxon>
        <taxon>Betaproteobacteria</taxon>
        <taxon>Burkholderiales</taxon>
        <taxon>Comamonadaceae</taxon>
        <taxon>Paracidovorax</taxon>
    </lineage>
</organism>
<dbReference type="HOGENOM" id="CLU_012431_9_0_4"/>
<dbReference type="Pfam" id="PF03781">
    <property type="entry name" value="FGE-sulfatase"/>
    <property type="match status" value="1"/>
</dbReference>
<evidence type="ECO:0000256" key="1">
    <source>
        <dbReference type="ARBA" id="ARBA00023002"/>
    </source>
</evidence>
<dbReference type="PANTHER" id="PTHR23150:SF36">
    <property type="entry name" value="HERCYNINE OXYGENASE"/>
    <property type="match status" value="1"/>
</dbReference>
<evidence type="ECO:0008006" key="8">
    <source>
        <dbReference type="Google" id="ProtNLM"/>
    </source>
</evidence>
<dbReference type="InterPro" id="IPR042095">
    <property type="entry name" value="SUMF_sf"/>
</dbReference>
<proteinExistence type="predicted"/>
<dbReference type="GeneID" id="79792775"/>
<dbReference type="SUPFAM" id="SSF109854">
    <property type="entry name" value="DinB/YfiT-like putative metalloenzymes"/>
    <property type="match status" value="1"/>
</dbReference>
<keyword evidence="2" id="KW-0408">Iron</keyword>
<accession>A1TRR6</accession>
<dbReference type="RefSeq" id="WP_011796164.1">
    <property type="nucleotide sequence ID" value="NC_008752.1"/>
</dbReference>
<name>A1TRR6_PARC0</name>
<dbReference type="PANTHER" id="PTHR23150">
    <property type="entry name" value="SULFATASE MODIFYING FACTOR 1, 2"/>
    <property type="match status" value="1"/>
</dbReference>
<dbReference type="AlphaFoldDB" id="A1TRR6"/>
<dbReference type="InterPro" id="IPR051043">
    <property type="entry name" value="Sulfatase_Mod_Factor_Kinase"/>
</dbReference>
<feature type="domain" description="DinB-like" evidence="5">
    <location>
        <begin position="27"/>
        <end position="162"/>
    </location>
</feature>
<sequence length="470" mass="51527">MTPPLSLVRRMAPGGTPTAAAALQERYAEVRRASLALALPLSDEDCCAQSMPDASPVKWHLAHTTWFFETFVLEPRERGFAPFHPAFRVLFNSYYNGVGDKHPRPQRGLLTRPAMAQVLEYRQDVDARMERLMAGLQGDPDPDLEALVELGLQHEQQHQELILTDVKHLLSCSPLWPAYRLQSAGGAPAGPRERQAEPSGASTLRWLRFPGGVAEIGHDARAEGAGFAFDNESPRHRVYLQPYALACRPVSTGEYLAFVEAGGYRDASLWLAEGWDWIQAMKIGHPLYWRRGPVEEGAGGGDAGWHEFTLAGPRPLKLAAPAVHLSYYEADAYARWAGARLPTEAEWEAAAAASGMPASEGHFADSGVLHPRAAPGTARPGPDGQPPLEQLFGDVWEWTQSSYAAYPGFRVADGAVGEYNGKFMVNQYVLRGGSCATPPGHVRASYRNFFPATARWQFSGLRLARDLESA</sequence>
<evidence type="ECO:0000256" key="3">
    <source>
        <dbReference type="ARBA" id="ARBA00037882"/>
    </source>
</evidence>
<evidence type="ECO:0000259" key="4">
    <source>
        <dbReference type="Pfam" id="PF03781"/>
    </source>
</evidence>
<dbReference type="Proteomes" id="UP000002596">
    <property type="component" value="Chromosome"/>
</dbReference>
<evidence type="ECO:0000259" key="5">
    <source>
        <dbReference type="Pfam" id="PF12867"/>
    </source>
</evidence>
<dbReference type="eggNOG" id="COG1262">
    <property type="taxonomic scope" value="Bacteria"/>
</dbReference>
<dbReference type="InterPro" id="IPR016187">
    <property type="entry name" value="CTDL_fold"/>
</dbReference>
<reference evidence="6" key="1">
    <citation type="submission" date="2006-12" db="EMBL/GenBank/DDBJ databases">
        <title>Complete sequence of Acidovorax avenae subsp. citrulli AAC00-1.</title>
        <authorList>
            <consortium name="US DOE Joint Genome Institute"/>
            <person name="Copeland A."/>
            <person name="Lucas S."/>
            <person name="Lapidus A."/>
            <person name="Barry K."/>
            <person name="Detter J.C."/>
            <person name="Glavina del Rio T."/>
            <person name="Dalin E."/>
            <person name="Tice H."/>
            <person name="Pitluck S."/>
            <person name="Kiss H."/>
            <person name="Brettin T."/>
            <person name="Bruce D."/>
            <person name="Han C."/>
            <person name="Tapia R."/>
            <person name="Gilna P."/>
            <person name="Schmutz J."/>
            <person name="Larimer F."/>
            <person name="Land M."/>
            <person name="Hauser L."/>
            <person name="Kyrpides N."/>
            <person name="Kim E."/>
            <person name="Stahl D."/>
            <person name="Richardson P."/>
        </authorList>
    </citation>
    <scope>NUCLEOTIDE SEQUENCE</scope>
    <source>
        <strain evidence="6">AAC00-1</strain>
    </source>
</reference>
<comment type="pathway">
    <text evidence="3">Amino-acid biosynthesis; ergothioneine biosynthesis.</text>
</comment>
<dbReference type="SUPFAM" id="SSF56436">
    <property type="entry name" value="C-type lectin-like"/>
    <property type="match status" value="1"/>
</dbReference>
<dbReference type="KEGG" id="aav:Aave_3090"/>
<keyword evidence="1" id="KW-0560">Oxidoreductase</keyword>
<dbReference type="Gene3D" id="3.90.1580.10">
    <property type="entry name" value="paralog of FGE (formylglycine-generating enzyme)"/>
    <property type="match status" value="1"/>
</dbReference>
<dbReference type="InterPro" id="IPR005532">
    <property type="entry name" value="SUMF_dom"/>
</dbReference>
<dbReference type="InterPro" id="IPR034660">
    <property type="entry name" value="DinB/YfiT-like"/>
</dbReference>
<dbReference type="InterPro" id="IPR017806">
    <property type="entry name" value="EgtB"/>
</dbReference>
<dbReference type="Pfam" id="PF12867">
    <property type="entry name" value="DinB_2"/>
    <property type="match status" value="1"/>
</dbReference>
<dbReference type="GO" id="GO:0052699">
    <property type="term" value="P:ergothioneine biosynthetic process"/>
    <property type="evidence" value="ECO:0007669"/>
    <property type="project" value="InterPro"/>
</dbReference>
<gene>
    <name evidence="6" type="ordered locus">Aave_3090</name>
</gene>
<protein>
    <recommendedName>
        <fullName evidence="8">Ergothioneine biosynthesis protein EgtB</fullName>
    </recommendedName>
</protein>
<feature type="domain" description="Sulfatase-modifying factor enzyme-like" evidence="4">
    <location>
        <begin position="206"/>
        <end position="465"/>
    </location>
</feature>
<evidence type="ECO:0000313" key="7">
    <source>
        <dbReference type="Proteomes" id="UP000002596"/>
    </source>
</evidence>